<gene>
    <name evidence="2" type="ORF">JKJ07_27255</name>
</gene>
<dbReference type="SUPFAM" id="SSF54909">
    <property type="entry name" value="Dimeric alpha+beta barrel"/>
    <property type="match status" value="1"/>
</dbReference>
<dbReference type="InterPro" id="IPR007138">
    <property type="entry name" value="ABM_dom"/>
</dbReference>
<dbReference type="PROSITE" id="PS51725">
    <property type="entry name" value="ABM"/>
    <property type="match status" value="1"/>
</dbReference>
<dbReference type="EMBL" id="JAENHO010000008">
    <property type="protein sequence ID" value="MBL7258009.1"/>
    <property type="molecule type" value="Genomic_DNA"/>
</dbReference>
<dbReference type="Proteomes" id="UP000598996">
    <property type="component" value="Unassembled WGS sequence"/>
</dbReference>
<evidence type="ECO:0000259" key="1">
    <source>
        <dbReference type="PROSITE" id="PS51725"/>
    </source>
</evidence>
<evidence type="ECO:0000313" key="2">
    <source>
        <dbReference type="EMBL" id="MBL7258009.1"/>
    </source>
</evidence>
<accession>A0ABS1VU94</accession>
<organism evidence="2 3">
    <name type="scientific">Paractinoplanes lichenicola</name>
    <dbReference type="NCBI Taxonomy" id="2802976"/>
    <lineage>
        <taxon>Bacteria</taxon>
        <taxon>Bacillati</taxon>
        <taxon>Actinomycetota</taxon>
        <taxon>Actinomycetes</taxon>
        <taxon>Micromonosporales</taxon>
        <taxon>Micromonosporaceae</taxon>
        <taxon>Paractinoplanes</taxon>
    </lineage>
</organism>
<proteinExistence type="predicted"/>
<protein>
    <submittedName>
        <fullName evidence="2">Antibiotic biosynthesis monooxygenase</fullName>
    </submittedName>
</protein>
<reference evidence="2 3" key="1">
    <citation type="submission" date="2021-01" db="EMBL/GenBank/DDBJ databases">
        <title>Actinoplanes sp. nov. LDG1-01 isolated from lichen.</title>
        <authorList>
            <person name="Saeng-In P."/>
            <person name="Phongsopitanun W."/>
            <person name="Kanchanasin P."/>
            <person name="Yuki M."/>
            <person name="Kudo T."/>
            <person name="Ohkuma M."/>
            <person name="Tanasupawat S."/>
        </authorList>
    </citation>
    <scope>NUCLEOTIDE SEQUENCE [LARGE SCALE GENOMIC DNA]</scope>
    <source>
        <strain evidence="2 3">LDG1-01</strain>
    </source>
</reference>
<keyword evidence="2" id="KW-0560">Oxidoreductase</keyword>
<dbReference type="Gene3D" id="3.30.70.100">
    <property type="match status" value="1"/>
</dbReference>
<dbReference type="InterPro" id="IPR011008">
    <property type="entry name" value="Dimeric_a/b-barrel"/>
</dbReference>
<sequence length="101" mass="11438">MFVLVVRFDCRDLNAAARFDELTAEVVGAIEEREPGTLTYATHAVEEEPLARVFYEVYRDRDAFQAHEDAEHVKRFHAAKESLLVGTRVEFLTGGPLVTRA</sequence>
<feature type="domain" description="ABM" evidence="1">
    <location>
        <begin position="2"/>
        <end position="91"/>
    </location>
</feature>
<dbReference type="RefSeq" id="WP_202994655.1">
    <property type="nucleotide sequence ID" value="NZ_JAENHO010000008.1"/>
</dbReference>
<name>A0ABS1VU94_9ACTN</name>
<keyword evidence="2" id="KW-0503">Monooxygenase</keyword>
<keyword evidence="3" id="KW-1185">Reference proteome</keyword>
<dbReference type="GO" id="GO:0004497">
    <property type="term" value="F:monooxygenase activity"/>
    <property type="evidence" value="ECO:0007669"/>
    <property type="project" value="UniProtKB-KW"/>
</dbReference>
<evidence type="ECO:0000313" key="3">
    <source>
        <dbReference type="Proteomes" id="UP000598996"/>
    </source>
</evidence>
<dbReference type="Pfam" id="PF03992">
    <property type="entry name" value="ABM"/>
    <property type="match status" value="1"/>
</dbReference>
<comment type="caution">
    <text evidence="2">The sequence shown here is derived from an EMBL/GenBank/DDBJ whole genome shotgun (WGS) entry which is preliminary data.</text>
</comment>